<organism evidence="1 2">
    <name type="scientific">Rangifer tarandus platyrhynchus</name>
    <name type="common">Svalbard reindeer</name>
    <dbReference type="NCBI Taxonomy" id="3082113"/>
    <lineage>
        <taxon>Eukaryota</taxon>
        <taxon>Metazoa</taxon>
        <taxon>Chordata</taxon>
        <taxon>Craniata</taxon>
        <taxon>Vertebrata</taxon>
        <taxon>Euteleostomi</taxon>
        <taxon>Mammalia</taxon>
        <taxon>Eutheria</taxon>
        <taxon>Laurasiatheria</taxon>
        <taxon>Artiodactyla</taxon>
        <taxon>Ruminantia</taxon>
        <taxon>Pecora</taxon>
        <taxon>Cervidae</taxon>
        <taxon>Odocoileinae</taxon>
        <taxon>Rangifer</taxon>
    </lineage>
</organism>
<reference evidence="1" key="1">
    <citation type="submission" date="2023-04" db="EMBL/GenBank/DDBJ databases">
        <authorList>
            <consortium name="ELIXIR-Norway"/>
        </authorList>
    </citation>
    <scope>NUCLEOTIDE SEQUENCE [LARGE SCALE GENOMIC DNA]</scope>
</reference>
<evidence type="ECO:0000313" key="2">
    <source>
        <dbReference type="Proteomes" id="UP001176941"/>
    </source>
</evidence>
<keyword evidence="2" id="KW-1185">Reference proteome</keyword>
<gene>
    <name evidence="1" type="ORF">MRATA1EN1_LOCUS29396</name>
</gene>
<evidence type="ECO:0000313" key="1">
    <source>
        <dbReference type="EMBL" id="CAI9180434.1"/>
    </source>
</evidence>
<protein>
    <submittedName>
        <fullName evidence="1">Uncharacterized protein</fullName>
    </submittedName>
</protein>
<dbReference type="Proteomes" id="UP001176941">
    <property type="component" value="Chromosome X"/>
</dbReference>
<proteinExistence type="predicted"/>
<dbReference type="EMBL" id="OX460343">
    <property type="protein sequence ID" value="CAI9180434.1"/>
    <property type="molecule type" value="Genomic_DNA"/>
</dbReference>
<sequence length="102" mass="11948">MLLNFGSFFLQRKFSLSHYKEHILLIEIREEKWPKLGSAVGDGIFTGCRRRIGKGDSFILFIRREDFIHCRAHVNSASEKGKLLSPKDKKFLKPCPPFHWML</sequence>
<name>A0ABN9A920_RANTA</name>
<accession>A0ABN9A920</accession>